<organism evidence="1 2">
    <name type="scientific">Pseudomonas trivialis</name>
    <dbReference type="NCBI Taxonomy" id="200450"/>
    <lineage>
        <taxon>Bacteria</taxon>
        <taxon>Pseudomonadati</taxon>
        <taxon>Pseudomonadota</taxon>
        <taxon>Gammaproteobacteria</taxon>
        <taxon>Pseudomonadales</taxon>
        <taxon>Pseudomonadaceae</taxon>
        <taxon>Pseudomonas</taxon>
    </lineage>
</organism>
<dbReference type="SUPFAM" id="SSF117396">
    <property type="entry name" value="TM1631-like"/>
    <property type="match status" value="1"/>
</dbReference>
<dbReference type="AlphaFoldDB" id="A0A0H5AYI2"/>
<dbReference type="OrthoDB" id="9780310at2"/>
<dbReference type="PATRIC" id="fig|200450.3.peg.5564"/>
<reference evidence="2" key="2">
    <citation type="submission" date="2015-05" db="EMBL/GenBank/DDBJ databases">
        <authorList>
            <person name="Swarnkar M.K."/>
            <person name="Vyas P."/>
            <person name="Rahi P."/>
            <person name="Thakur R."/>
            <person name="Thakur N."/>
            <person name="Singh A.K."/>
            <person name="Gulati A."/>
        </authorList>
    </citation>
    <scope>NUCLEOTIDE SEQUENCE [LARGE SCALE GENOMIC DNA]</scope>
    <source>
        <strain evidence="2">745</strain>
    </source>
</reference>
<gene>
    <name evidence="1" type="ORF">AA957_27080</name>
</gene>
<evidence type="ECO:0000313" key="1">
    <source>
        <dbReference type="EMBL" id="AKS09622.1"/>
    </source>
</evidence>
<accession>A0A0H5AYI2</accession>
<protein>
    <recommendedName>
        <fullName evidence="3">DUF72 domain-containing protein</fullName>
    </recommendedName>
</protein>
<dbReference type="Gene3D" id="3.20.20.410">
    <property type="entry name" value="Protein of unknown function UPF0759"/>
    <property type="match status" value="1"/>
</dbReference>
<sequence>MTAPLFVGCAGWSLPREHWPAFVGEGTHLQRYASRFNAVEINSSFYRPHLSKTYERWAQSVPSTFRFSVKVPKRITHELRLQRCETALDEFLEHCLQLREKLGCLLIQLAPSLSYEPAIASAFFTVLRQRFVGTVVLEPRHASWLEAEVMLQDFEIGRVAADPAVIETGGVPGGWRGVSYWRLHGSPRIYHSAYGPERVQAFAQALLQASNAGIPTWCIFDNTASGHATPDALSLLDLYAQHLQA</sequence>
<name>A0A0H5AYI2_9PSED</name>
<dbReference type="EMBL" id="CP011507">
    <property type="protein sequence ID" value="AKS09622.1"/>
    <property type="molecule type" value="Genomic_DNA"/>
</dbReference>
<dbReference type="KEGG" id="ptv:AA957_27080"/>
<evidence type="ECO:0008006" key="3">
    <source>
        <dbReference type="Google" id="ProtNLM"/>
    </source>
</evidence>
<dbReference type="PANTHER" id="PTHR30348:SF14">
    <property type="entry name" value="BLR8050 PROTEIN"/>
    <property type="match status" value="1"/>
</dbReference>
<dbReference type="PANTHER" id="PTHR30348">
    <property type="entry name" value="UNCHARACTERIZED PROTEIN YECE"/>
    <property type="match status" value="1"/>
</dbReference>
<proteinExistence type="predicted"/>
<dbReference type="RefSeq" id="WP_049712908.1">
    <property type="nucleotide sequence ID" value="NZ_CP011507.1"/>
</dbReference>
<dbReference type="InterPro" id="IPR002763">
    <property type="entry name" value="DUF72"/>
</dbReference>
<reference evidence="1 2" key="1">
    <citation type="journal article" date="2015" name="Genome Announc.">
        <title>Complete Genome Sequence of the Rhizobacterium Pseudomonas trivialis Strain IHBB745 with Multiple Plant Growth-Promoting Activities and Tolerance to Desiccation and Alkalinity.</title>
        <authorList>
            <person name="Gulati A."/>
            <person name="Swarnkar M.K."/>
            <person name="Vyas P."/>
            <person name="Rahi P."/>
            <person name="Thakur R."/>
            <person name="Thakur N."/>
            <person name="Singh A.K."/>
        </authorList>
    </citation>
    <scope>NUCLEOTIDE SEQUENCE [LARGE SCALE GENOMIC DNA]</scope>
    <source>
        <strain evidence="2">745</strain>
    </source>
</reference>
<dbReference type="Proteomes" id="UP000036608">
    <property type="component" value="Chromosome"/>
</dbReference>
<dbReference type="Pfam" id="PF01904">
    <property type="entry name" value="DUF72"/>
    <property type="match status" value="1"/>
</dbReference>
<dbReference type="InterPro" id="IPR036520">
    <property type="entry name" value="UPF0759_sf"/>
</dbReference>
<evidence type="ECO:0000313" key="2">
    <source>
        <dbReference type="Proteomes" id="UP000036608"/>
    </source>
</evidence>